<evidence type="ECO:0000313" key="1">
    <source>
        <dbReference type="EMBL" id="KAH7835252.1"/>
    </source>
</evidence>
<dbReference type="Proteomes" id="UP000828048">
    <property type="component" value="Chromosome 2"/>
</dbReference>
<dbReference type="EMBL" id="CM037152">
    <property type="protein sequence ID" value="KAH7835252.1"/>
    <property type="molecule type" value="Genomic_DNA"/>
</dbReference>
<gene>
    <name evidence="1" type="ORF">Vadar_024400</name>
</gene>
<keyword evidence="2" id="KW-1185">Reference proteome</keyword>
<name>A0ACB7X3J0_9ERIC</name>
<reference evidence="1 2" key="1">
    <citation type="journal article" date="2021" name="Hortic Res">
        <title>High-quality reference genome and annotation aids understanding of berry development for evergreen blueberry (Vaccinium darrowii).</title>
        <authorList>
            <person name="Yu J."/>
            <person name="Hulse-Kemp A.M."/>
            <person name="Babiker E."/>
            <person name="Staton M."/>
        </authorList>
    </citation>
    <scope>NUCLEOTIDE SEQUENCE [LARGE SCALE GENOMIC DNA]</scope>
    <source>
        <strain evidence="2">cv. NJ 8807/NJ 8810</strain>
        <tissue evidence="1">Young leaf</tissue>
    </source>
</reference>
<comment type="caution">
    <text evidence="1">The sequence shown here is derived from an EMBL/GenBank/DDBJ whole genome shotgun (WGS) entry which is preliminary data.</text>
</comment>
<protein>
    <submittedName>
        <fullName evidence="1">Uncharacterized protein</fullName>
    </submittedName>
</protein>
<proteinExistence type="predicted"/>
<organism evidence="1 2">
    <name type="scientific">Vaccinium darrowii</name>
    <dbReference type="NCBI Taxonomy" id="229202"/>
    <lineage>
        <taxon>Eukaryota</taxon>
        <taxon>Viridiplantae</taxon>
        <taxon>Streptophyta</taxon>
        <taxon>Embryophyta</taxon>
        <taxon>Tracheophyta</taxon>
        <taxon>Spermatophyta</taxon>
        <taxon>Magnoliopsida</taxon>
        <taxon>eudicotyledons</taxon>
        <taxon>Gunneridae</taxon>
        <taxon>Pentapetalae</taxon>
        <taxon>asterids</taxon>
        <taxon>Ericales</taxon>
        <taxon>Ericaceae</taxon>
        <taxon>Vaccinioideae</taxon>
        <taxon>Vaccinieae</taxon>
        <taxon>Vaccinium</taxon>
    </lineage>
</organism>
<accession>A0ACB7X3J0</accession>
<sequence length="132" mass="14811">MESSSATSGMGGDALDLRYISKKCLCGKRAAIRVTESDKPSKGKLYYACESAPRGCDFWAWCKPVKISHVKEEYLEERSRVLPQQWPRVVPEDPHLVGRLVMVEASVAGMKKWVFITSVLCILCMLMLLANK</sequence>
<evidence type="ECO:0000313" key="2">
    <source>
        <dbReference type="Proteomes" id="UP000828048"/>
    </source>
</evidence>